<evidence type="ECO:0000256" key="1">
    <source>
        <dbReference type="SAM" id="Phobius"/>
    </source>
</evidence>
<protein>
    <submittedName>
        <fullName evidence="2">Uncharacterized protein</fullName>
    </submittedName>
</protein>
<keyword evidence="3" id="KW-1185">Reference proteome</keyword>
<sequence>MSFGLYMLGLVILIGGLARAAIVAGAPQIYVIIGVVILLGIGIMSAVKKTRPKDPPAQ</sequence>
<organism evidence="2 3">
    <name type="scientific">Ramlibacter terrae</name>
    <dbReference type="NCBI Taxonomy" id="2732511"/>
    <lineage>
        <taxon>Bacteria</taxon>
        <taxon>Pseudomonadati</taxon>
        <taxon>Pseudomonadota</taxon>
        <taxon>Betaproteobacteria</taxon>
        <taxon>Burkholderiales</taxon>
        <taxon>Comamonadaceae</taxon>
        <taxon>Ramlibacter</taxon>
    </lineage>
</organism>
<gene>
    <name evidence="2" type="ORF">HK414_22765</name>
</gene>
<keyword evidence="1" id="KW-0472">Membrane</keyword>
<reference evidence="2 3" key="2">
    <citation type="submission" date="2020-05" db="EMBL/GenBank/DDBJ databases">
        <authorList>
            <person name="Khan S.A."/>
            <person name="Jeon C.O."/>
            <person name="Chun B.H."/>
        </authorList>
    </citation>
    <scope>NUCLEOTIDE SEQUENCE [LARGE SCALE GENOMIC DNA]</scope>
    <source>
        <strain evidence="2 3">H242</strain>
    </source>
</reference>
<keyword evidence="1" id="KW-1133">Transmembrane helix</keyword>
<dbReference type="EMBL" id="CP053418">
    <property type="protein sequence ID" value="QJW85219.1"/>
    <property type="molecule type" value="Genomic_DNA"/>
</dbReference>
<proteinExistence type="predicted"/>
<keyword evidence="1" id="KW-0812">Transmembrane</keyword>
<name>A0ABX6P6W9_9BURK</name>
<dbReference type="Proteomes" id="UP000500826">
    <property type="component" value="Chromosome"/>
</dbReference>
<reference evidence="2 3" key="1">
    <citation type="submission" date="2020-05" db="EMBL/GenBank/DDBJ databases">
        <title>Ramlibacter rhizophilus sp. nov., isolated from rhizosphere soil of national flower Mugunghwa from South Korea.</title>
        <authorList>
            <person name="Zheng-Fei Y."/>
            <person name="Huan T."/>
        </authorList>
    </citation>
    <scope>NUCLEOTIDE SEQUENCE [LARGE SCALE GENOMIC DNA]</scope>
    <source>
        <strain evidence="2 3">H242</strain>
    </source>
</reference>
<feature type="transmembrane region" description="Helical" evidence="1">
    <location>
        <begin position="30"/>
        <end position="47"/>
    </location>
</feature>
<accession>A0ABX6P6W9</accession>
<evidence type="ECO:0000313" key="2">
    <source>
        <dbReference type="EMBL" id="QJW85219.1"/>
    </source>
</evidence>
<evidence type="ECO:0000313" key="3">
    <source>
        <dbReference type="Proteomes" id="UP000500826"/>
    </source>
</evidence>